<proteinExistence type="predicted"/>
<name>A0A1G1V609_9BACT</name>
<dbReference type="Proteomes" id="UP000178319">
    <property type="component" value="Unassembled WGS sequence"/>
</dbReference>
<dbReference type="GO" id="GO:0003677">
    <property type="term" value="F:DNA binding"/>
    <property type="evidence" value="ECO:0007669"/>
    <property type="project" value="UniProtKB-UniRule"/>
</dbReference>
<protein>
    <recommendedName>
        <fullName evidence="2">SpoVT-AbrB domain-containing protein</fullName>
    </recommendedName>
</protein>
<accession>A0A1G1V609</accession>
<dbReference type="SUPFAM" id="SSF89447">
    <property type="entry name" value="AbrB/MazE/MraZ-like"/>
    <property type="match status" value="1"/>
</dbReference>
<dbReference type="Pfam" id="PF04014">
    <property type="entry name" value="MazE_antitoxin"/>
    <property type="match status" value="1"/>
</dbReference>
<organism evidence="3 4">
    <name type="scientific">Candidatus Blackburnbacteria bacterium RIFCSPHIGHO2_02_FULL_44_20</name>
    <dbReference type="NCBI Taxonomy" id="1797516"/>
    <lineage>
        <taxon>Bacteria</taxon>
        <taxon>Candidatus Blackburniibacteriota</taxon>
    </lineage>
</organism>
<dbReference type="AlphaFoldDB" id="A0A1G1V609"/>
<dbReference type="PROSITE" id="PS51740">
    <property type="entry name" value="SPOVT_ABRB"/>
    <property type="match status" value="1"/>
</dbReference>
<evidence type="ECO:0000313" key="3">
    <source>
        <dbReference type="EMBL" id="OGY10741.1"/>
    </source>
</evidence>
<evidence type="ECO:0000313" key="4">
    <source>
        <dbReference type="Proteomes" id="UP000178319"/>
    </source>
</evidence>
<evidence type="ECO:0000259" key="2">
    <source>
        <dbReference type="PROSITE" id="PS51740"/>
    </source>
</evidence>
<reference evidence="3 4" key="1">
    <citation type="journal article" date="2016" name="Nat. Commun.">
        <title>Thousands of microbial genomes shed light on interconnected biogeochemical processes in an aquifer system.</title>
        <authorList>
            <person name="Anantharaman K."/>
            <person name="Brown C.T."/>
            <person name="Hug L.A."/>
            <person name="Sharon I."/>
            <person name="Castelle C.J."/>
            <person name="Probst A.J."/>
            <person name="Thomas B.C."/>
            <person name="Singh A."/>
            <person name="Wilkins M.J."/>
            <person name="Karaoz U."/>
            <person name="Brodie E.L."/>
            <person name="Williams K.H."/>
            <person name="Hubbard S.S."/>
            <person name="Banfield J.F."/>
        </authorList>
    </citation>
    <scope>NUCLEOTIDE SEQUENCE [LARGE SCALE GENOMIC DNA]</scope>
</reference>
<sequence>MRIVTISSKNQITLPKKDLDELAIKPSSKLIVEKQKGGFFLRPVKGSIVHELAGSLKPYVDPKKLGVPFEKVMKETIKIVTKDLAENH</sequence>
<dbReference type="Gene3D" id="2.10.260.10">
    <property type="match status" value="1"/>
</dbReference>
<evidence type="ECO:0000256" key="1">
    <source>
        <dbReference type="PROSITE-ProRule" id="PRU01076"/>
    </source>
</evidence>
<dbReference type="EMBL" id="MHBZ01000030">
    <property type="protein sequence ID" value="OGY10741.1"/>
    <property type="molecule type" value="Genomic_DNA"/>
</dbReference>
<feature type="domain" description="SpoVT-AbrB" evidence="2">
    <location>
        <begin position="1"/>
        <end position="46"/>
    </location>
</feature>
<dbReference type="SMART" id="SM00966">
    <property type="entry name" value="SpoVT_AbrB"/>
    <property type="match status" value="1"/>
</dbReference>
<comment type="caution">
    <text evidence="3">The sequence shown here is derived from an EMBL/GenBank/DDBJ whole genome shotgun (WGS) entry which is preliminary data.</text>
</comment>
<keyword evidence="1" id="KW-0238">DNA-binding</keyword>
<dbReference type="InterPro" id="IPR037914">
    <property type="entry name" value="SpoVT-AbrB_sf"/>
</dbReference>
<dbReference type="InterPro" id="IPR007159">
    <property type="entry name" value="SpoVT-AbrB_dom"/>
</dbReference>
<gene>
    <name evidence="3" type="ORF">A3D26_02780</name>
</gene>